<feature type="domain" description="SHOCT" evidence="1">
    <location>
        <begin position="133"/>
        <end position="160"/>
    </location>
</feature>
<comment type="caution">
    <text evidence="2">The sequence shown here is derived from an EMBL/GenBank/DDBJ whole genome shotgun (WGS) entry which is preliminary data.</text>
</comment>
<dbReference type="Proteomes" id="UP001597062">
    <property type="component" value="Unassembled WGS sequence"/>
</dbReference>
<reference evidence="3" key="1">
    <citation type="journal article" date="2019" name="Int. J. Syst. Evol. Microbiol.">
        <title>The Global Catalogue of Microorganisms (GCM) 10K type strain sequencing project: providing services to taxonomists for standard genome sequencing and annotation.</title>
        <authorList>
            <consortium name="The Broad Institute Genomics Platform"/>
            <consortium name="The Broad Institute Genome Sequencing Center for Infectious Disease"/>
            <person name="Wu L."/>
            <person name="Ma J."/>
        </authorList>
    </citation>
    <scope>NUCLEOTIDE SEQUENCE [LARGE SCALE GENOMIC DNA]</scope>
    <source>
        <strain evidence="3">CCUG 60527</strain>
    </source>
</reference>
<name>A0ABW3JRM6_9FLAO</name>
<sequence>MNELAKVVGLDGNLLVFHDHLVIDRNNVSGFLSGFKHKDRLKYYYFSDISRIDYRKPGIMGNGYFTIYMPYSEANSTEDKKVNTITVESTFFKKKSAKVHAVYELIMQKMKSTKTSDTTHINVTKQAYSSRLDELQKLGELKASGVLTQEEFEKEKQRILNG</sequence>
<dbReference type="RefSeq" id="WP_386106871.1">
    <property type="nucleotide sequence ID" value="NZ_JBHTJR010000044.1"/>
</dbReference>
<dbReference type="EMBL" id="JBHTJR010000044">
    <property type="protein sequence ID" value="MFD0993019.1"/>
    <property type="molecule type" value="Genomic_DNA"/>
</dbReference>
<protein>
    <submittedName>
        <fullName evidence="2">SHOCT domain-containing protein</fullName>
    </submittedName>
</protein>
<keyword evidence="3" id="KW-1185">Reference proteome</keyword>
<evidence type="ECO:0000259" key="1">
    <source>
        <dbReference type="Pfam" id="PF09851"/>
    </source>
</evidence>
<gene>
    <name evidence="2" type="ORF">ACFQ1U_07360</name>
</gene>
<evidence type="ECO:0000313" key="2">
    <source>
        <dbReference type="EMBL" id="MFD0993019.1"/>
    </source>
</evidence>
<organism evidence="2 3">
    <name type="scientific">Tenacibaculum geojense</name>
    <dbReference type="NCBI Taxonomy" id="915352"/>
    <lineage>
        <taxon>Bacteria</taxon>
        <taxon>Pseudomonadati</taxon>
        <taxon>Bacteroidota</taxon>
        <taxon>Flavobacteriia</taxon>
        <taxon>Flavobacteriales</taxon>
        <taxon>Flavobacteriaceae</taxon>
        <taxon>Tenacibaculum</taxon>
    </lineage>
</organism>
<dbReference type="Pfam" id="PF09851">
    <property type="entry name" value="SHOCT"/>
    <property type="match status" value="1"/>
</dbReference>
<evidence type="ECO:0000313" key="3">
    <source>
        <dbReference type="Proteomes" id="UP001597062"/>
    </source>
</evidence>
<dbReference type="InterPro" id="IPR018649">
    <property type="entry name" value="SHOCT"/>
</dbReference>
<proteinExistence type="predicted"/>
<accession>A0ABW3JRM6</accession>